<comment type="caution">
    <text evidence="2">The sequence shown here is derived from an EMBL/GenBank/DDBJ whole genome shotgun (WGS) entry which is preliminary data.</text>
</comment>
<dbReference type="OrthoDB" id="320591at2759"/>
<protein>
    <recommendedName>
        <fullName evidence="4">WD domain, G-beta repeat protein</fullName>
    </recommendedName>
</protein>
<dbReference type="EMBL" id="CAJJDP010000158">
    <property type="protein sequence ID" value="CAD8212108.1"/>
    <property type="molecule type" value="Genomic_DNA"/>
</dbReference>
<dbReference type="PROSITE" id="PS50294">
    <property type="entry name" value="WD_REPEATS_REGION"/>
    <property type="match status" value="1"/>
</dbReference>
<dbReference type="GO" id="GO:0097361">
    <property type="term" value="C:cytosolic [4Fe-4S] assembly targeting complex"/>
    <property type="evidence" value="ECO:0007669"/>
    <property type="project" value="TreeGrafter"/>
</dbReference>
<dbReference type="OMA" id="GSKCFQQ"/>
<sequence length="697" mass="83018">MEERLICETCLKQKQLTSQQFISYSSGIDQAKDYSKQIKRNLEPYLNEIEGKFQLIQKDIDQQKSHLNHLLEYILKDINQWHQAQIQTINLHNNAEDFLKMIENIKRNDEDWLQDYELKITYQIQQLAYNYYHKIDKHIKQYTDQSMNFKIADKVIDVARISQEMCWNAYTLTSKFKKKQLEEKFQLIECLEHKRKANKINIEKNVPKNQRILCKECLQNGISIIEFIKTWDKIQLEKINEQQNAQKYMQECYTKSLFQLEQLRNAQYKNLTNMIDSVYLKIVDGSKCFQQIYLQSHDFSINKYQEMAEMCCKEQEKCELQTSQFRLHLYQQGKTMVQDVKQILIYSWYSNGPELQLTKNRIKEEEINNKQSQLEQNYRLPNKFKIQPMLTYQEVNKQEIYAIVFNRNGSLLLTGGNDQIQVFIFEEGELTAIRKMHCQRSVSVLQFFQQTNDFISGHSDGSLCIWNYCNQIYYKEKIYENIHSESVRFLIINEKQNELISIADDSIIQVNFLGCDIKLKQSLVKHEKTVISISLNPSETILLSCSEDGQLIIWKKNEYDEWVFNNFIHHSVRQYGNKIVFIKDDQFIWTQFSESKIIIFEEANQTFIQKSQKSIINERKSNVKFPFIYSTQFNLIICNHGQTIELAQLKSDGLFQIVSRCEHKPKGQQRGAVTNDSKYLVIWNQKQFEFTIFKLYS</sequence>
<dbReference type="Proteomes" id="UP000683925">
    <property type="component" value="Unassembled WGS sequence"/>
</dbReference>
<keyword evidence="1" id="KW-0853">WD repeat</keyword>
<reference evidence="2" key="1">
    <citation type="submission" date="2021-01" db="EMBL/GenBank/DDBJ databases">
        <authorList>
            <consortium name="Genoscope - CEA"/>
            <person name="William W."/>
        </authorList>
    </citation>
    <scope>NUCLEOTIDE SEQUENCE</scope>
</reference>
<proteinExistence type="predicted"/>
<evidence type="ECO:0000313" key="3">
    <source>
        <dbReference type="Proteomes" id="UP000683925"/>
    </source>
</evidence>
<dbReference type="PANTHER" id="PTHR19920:SF0">
    <property type="entry name" value="CYTOSOLIC IRON-SULFUR PROTEIN ASSEMBLY PROTEIN CIAO1-RELATED"/>
    <property type="match status" value="1"/>
</dbReference>
<dbReference type="SMART" id="SM00320">
    <property type="entry name" value="WD40"/>
    <property type="match status" value="3"/>
</dbReference>
<dbReference type="PANTHER" id="PTHR19920">
    <property type="entry name" value="WD40 PROTEIN CIAO1"/>
    <property type="match status" value="1"/>
</dbReference>
<evidence type="ECO:0008006" key="4">
    <source>
        <dbReference type="Google" id="ProtNLM"/>
    </source>
</evidence>
<evidence type="ECO:0000313" key="2">
    <source>
        <dbReference type="EMBL" id="CAD8212108.1"/>
    </source>
</evidence>
<dbReference type="Pfam" id="PF00400">
    <property type="entry name" value="WD40"/>
    <property type="match status" value="2"/>
</dbReference>
<dbReference type="InterPro" id="IPR001680">
    <property type="entry name" value="WD40_rpt"/>
</dbReference>
<dbReference type="PROSITE" id="PS50082">
    <property type="entry name" value="WD_REPEATS_2"/>
    <property type="match status" value="1"/>
</dbReference>
<feature type="repeat" description="WD" evidence="1">
    <location>
        <begin position="523"/>
        <end position="555"/>
    </location>
</feature>
<gene>
    <name evidence="2" type="ORF">POCTA_138.1.T1560119</name>
</gene>
<name>A0A8S1YFN1_PAROT</name>
<accession>A0A8S1YFN1</accession>
<dbReference type="GO" id="GO:0016226">
    <property type="term" value="P:iron-sulfur cluster assembly"/>
    <property type="evidence" value="ECO:0007669"/>
    <property type="project" value="TreeGrafter"/>
</dbReference>
<organism evidence="2 3">
    <name type="scientific">Paramecium octaurelia</name>
    <dbReference type="NCBI Taxonomy" id="43137"/>
    <lineage>
        <taxon>Eukaryota</taxon>
        <taxon>Sar</taxon>
        <taxon>Alveolata</taxon>
        <taxon>Ciliophora</taxon>
        <taxon>Intramacronucleata</taxon>
        <taxon>Oligohymenophorea</taxon>
        <taxon>Peniculida</taxon>
        <taxon>Parameciidae</taxon>
        <taxon>Paramecium</taxon>
    </lineage>
</organism>
<evidence type="ECO:0000256" key="1">
    <source>
        <dbReference type="PROSITE-ProRule" id="PRU00221"/>
    </source>
</evidence>
<keyword evidence="3" id="KW-1185">Reference proteome</keyword>
<dbReference type="AlphaFoldDB" id="A0A8S1YFN1"/>